<dbReference type="OrthoDB" id="9152983at2"/>
<keyword evidence="3" id="KW-1185">Reference proteome</keyword>
<dbReference type="Proteomes" id="UP000004508">
    <property type="component" value="Unassembled WGS sequence"/>
</dbReference>
<name>D6TCA4_KTERA</name>
<dbReference type="Gene3D" id="3.10.450.50">
    <property type="match status" value="1"/>
</dbReference>
<dbReference type="InterPro" id="IPR032710">
    <property type="entry name" value="NTF2-like_dom_sf"/>
</dbReference>
<dbReference type="eggNOG" id="COG4875">
    <property type="taxonomic scope" value="Bacteria"/>
</dbReference>
<dbReference type="Pfam" id="PF14534">
    <property type="entry name" value="DUF4440"/>
    <property type="match status" value="1"/>
</dbReference>
<accession>D6TCA4</accession>
<sequence>MMTPIEFLHEYEQRTNTHRFEEVAPLIADTAVYWFNDGSFQGIEAIKQAFEKTWALIQDEQYTIENVQWLVEDQQSAVCIYLFRWQGNVEGQLMQGMGRGTSILKKVDGQWKVIHEHLSSLPQ</sequence>
<dbReference type="EMBL" id="ADVG01000001">
    <property type="protein sequence ID" value="EFH89921.1"/>
    <property type="molecule type" value="Genomic_DNA"/>
</dbReference>
<reference evidence="2 3" key="1">
    <citation type="journal article" date="2011" name="Stand. Genomic Sci.">
        <title>Non-contiguous finished genome sequence and contextual data of the filamentous soil bacterium Ktedonobacter racemifer type strain (SOSP1-21).</title>
        <authorList>
            <person name="Chang Y.J."/>
            <person name="Land M."/>
            <person name="Hauser L."/>
            <person name="Chertkov O."/>
            <person name="Del Rio T.G."/>
            <person name="Nolan M."/>
            <person name="Copeland A."/>
            <person name="Tice H."/>
            <person name="Cheng J.F."/>
            <person name="Lucas S."/>
            <person name="Han C."/>
            <person name="Goodwin L."/>
            <person name="Pitluck S."/>
            <person name="Ivanova N."/>
            <person name="Ovchinikova G."/>
            <person name="Pati A."/>
            <person name="Chen A."/>
            <person name="Palaniappan K."/>
            <person name="Mavromatis K."/>
            <person name="Liolios K."/>
            <person name="Brettin T."/>
            <person name="Fiebig A."/>
            <person name="Rohde M."/>
            <person name="Abt B."/>
            <person name="Goker M."/>
            <person name="Detter J.C."/>
            <person name="Woyke T."/>
            <person name="Bristow J."/>
            <person name="Eisen J.A."/>
            <person name="Markowitz V."/>
            <person name="Hugenholtz P."/>
            <person name="Kyrpides N.C."/>
            <person name="Klenk H.P."/>
            <person name="Lapidus A."/>
        </authorList>
    </citation>
    <scope>NUCLEOTIDE SEQUENCE [LARGE SCALE GENOMIC DNA]</scope>
    <source>
        <strain evidence="3">DSM 44963</strain>
    </source>
</reference>
<protein>
    <recommendedName>
        <fullName evidence="1">DUF4440 domain-containing protein</fullName>
    </recommendedName>
</protein>
<dbReference type="AlphaFoldDB" id="D6TCA4"/>
<evidence type="ECO:0000313" key="2">
    <source>
        <dbReference type="EMBL" id="EFH89921.1"/>
    </source>
</evidence>
<dbReference type="RefSeq" id="WP_007906891.1">
    <property type="nucleotide sequence ID" value="NZ_ADVG01000001.1"/>
</dbReference>
<dbReference type="SUPFAM" id="SSF54427">
    <property type="entry name" value="NTF2-like"/>
    <property type="match status" value="1"/>
</dbReference>
<proteinExistence type="predicted"/>
<dbReference type="InterPro" id="IPR027843">
    <property type="entry name" value="DUF4440"/>
</dbReference>
<evidence type="ECO:0000313" key="3">
    <source>
        <dbReference type="Proteomes" id="UP000004508"/>
    </source>
</evidence>
<organism evidence="2 3">
    <name type="scientific">Ktedonobacter racemifer DSM 44963</name>
    <dbReference type="NCBI Taxonomy" id="485913"/>
    <lineage>
        <taxon>Bacteria</taxon>
        <taxon>Bacillati</taxon>
        <taxon>Chloroflexota</taxon>
        <taxon>Ktedonobacteria</taxon>
        <taxon>Ktedonobacterales</taxon>
        <taxon>Ktedonobacteraceae</taxon>
        <taxon>Ktedonobacter</taxon>
    </lineage>
</organism>
<feature type="domain" description="DUF4440" evidence="1">
    <location>
        <begin position="10"/>
        <end position="113"/>
    </location>
</feature>
<evidence type="ECO:0000259" key="1">
    <source>
        <dbReference type="Pfam" id="PF14534"/>
    </source>
</evidence>
<comment type="caution">
    <text evidence="2">The sequence shown here is derived from an EMBL/GenBank/DDBJ whole genome shotgun (WGS) entry which is preliminary data.</text>
</comment>
<dbReference type="InParanoid" id="D6TCA4"/>
<gene>
    <name evidence="2" type="ORF">Krac_11510</name>
</gene>